<proteinExistence type="predicted"/>
<dbReference type="PANTHER" id="PTHR24093:SF369">
    <property type="entry name" value="CALCIUM-TRANSPORTING ATPASE"/>
    <property type="match status" value="1"/>
</dbReference>
<feature type="non-terminal residue" evidence="4">
    <location>
        <position position="87"/>
    </location>
</feature>
<comment type="caution">
    <text evidence="4">The sequence shown here is derived from an EMBL/GenBank/DDBJ whole genome shotgun (WGS) entry which is preliminary data.</text>
</comment>
<evidence type="ECO:0000256" key="2">
    <source>
        <dbReference type="ARBA" id="ARBA00022842"/>
    </source>
</evidence>
<dbReference type="GO" id="GO:0012505">
    <property type="term" value="C:endomembrane system"/>
    <property type="evidence" value="ECO:0007669"/>
    <property type="project" value="UniProtKB-SubCell"/>
</dbReference>
<feature type="non-terminal residue" evidence="4">
    <location>
        <position position="1"/>
    </location>
</feature>
<dbReference type="PANTHER" id="PTHR24093">
    <property type="entry name" value="CATION TRANSPORTING ATPASE"/>
    <property type="match status" value="1"/>
</dbReference>
<dbReference type="Pfam" id="PF00122">
    <property type="entry name" value="E1-E2_ATPase"/>
    <property type="match status" value="1"/>
</dbReference>
<gene>
    <name evidence="4" type="primary">Atp2b1_2</name>
    <name evidence="4" type="ORF">CARCAR_R04266</name>
</gene>
<sequence length="87" mass="9058">GDLLPADGILIQGNDLKIDESSLTGESDQVKKSMDKDPMLLSGTHVMEGSGRMVVTAVGINSQTGIIFTLLGAGGEGDEEKKVKKGK</sequence>
<protein>
    <submittedName>
        <fullName evidence="4">AT2B1 ATPase</fullName>
    </submittedName>
</protein>
<dbReference type="GO" id="GO:0005388">
    <property type="term" value="F:P-type calcium transporter activity"/>
    <property type="evidence" value="ECO:0007669"/>
    <property type="project" value="TreeGrafter"/>
</dbReference>
<dbReference type="InterPro" id="IPR008250">
    <property type="entry name" value="ATPase_P-typ_transduc_dom_A_sf"/>
</dbReference>
<dbReference type="SUPFAM" id="SSF81653">
    <property type="entry name" value="Calcium ATPase, transduction domain A"/>
    <property type="match status" value="1"/>
</dbReference>
<organism evidence="4 5">
    <name type="scientific">Cardinalis cardinalis</name>
    <name type="common">Northern cardinal</name>
    <dbReference type="NCBI Taxonomy" id="98964"/>
    <lineage>
        <taxon>Eukaryota</taxon>
        <taxon>Metazoa</taxon>
        <taxon>Chordata</taxon>
        <taxon>Craniata</taxon>
        <taxon>Vertebrata</taxon>
        <taxon>Euteleostomi</taxon>
        <taxon>Archelosauria</taxon>
        <taxon>Archosauria</taxon>
        <taxon>Dinosauria</taxon>
        <taxon>Saurischia</taxon>
        <taxon>Theropoda</taxon>
        <taxon>Coelurosauria</taxon>
        <taxon>Aves</taxon>
        <taxon>Neognathae</taxon>
        <taxon>Neoaves</taxon>
        <taxon>Telluraves</taxon>
        <taxon>Australaves</taxon>
        <taxon>Passeriformes</taxon>
        <taxon>Cardinalidae</taxon>
        <taxon>Cardinalis</taxon>
    </lineage>
</organism>
<name>A0A7K5M7L1_CARCD</name>
<dbReference type="AlphaFoldDB" id="A0A7K5M7L1"/>
<dbReference type="GO" id="GO:0005886">
    <property type="term" value="C:plasma membrane"/>
    <property type="evidence" value="ECO:0007669"/>
    <property type="project" value="TreeGrafter"/>
</dbReference>
<keyword evidence="5" id="KW-1185">Reference proteome</keyword>
<evidence type="ECO:0000313" key="5">
    <source>
        <dbReference type="Proteomes" id="UP000583740"/>
    </source>
</evidence>
<dbReference type="Proteomes" id="UP000583740">
    <property type="component" value="Unassembled WGS sequence"/>
</dbReference>
<dbReference type="GO" id="GO:0051480">
    <property type="term" value="P:regulation of cytosolic calcium ion concentration"/>
    <property type="evidence" value="ECO:0007669"/>
    <property type="project" value="TreeGrafter"/>
</dbReference>
<evidence type="ECO:0000256" key="1">
    <source>
        <dbReference type="ARBA" id="ARBA00004127"/>
    </source>
</evidence>
<dbReference type="GO" id="GO:0030165">
    <property type="term" value="F:PDZ domain binding"/>
    <property type="evidence" value="ECO:0007669"/>
    <property type="project" value="TreeGrafter"/>
</dbReference>
<keyword evidence="2" id="KW-0460">Magnesium</keyword>
<comment type="subcellular location">
    <subcellularLocation>
        <location evidence="1">Endomembrane system</location>
        <topology evidence="1">Multi-pass membrane protein</topology>
    </subcellularLocation>
</comment>
<dbReference type="InterPro" id="IPR059000">
    <property type="entry name" value="ATPase_P-type_domA"/>
</dbReference>
<reference evidence="4 5" key="1">
    <citation type="submission" date="2019-09" db="EMBL/GenBank/DDBJ databases">
        <title>Bird 10,000 Genomes (B10K) Project - Family phase.</title>
        <authorList>
            <person name="Zhang G."/>
        </authorList>
    </citation>
    <scope>NUCLEOTIDE SEQUENCE [LARGE SCALE GENOMIC DNA]</scope>
    <source>
        <strain evidence="4">B10K-DU-001-69</strain>
        <tissue evidence="4">Muscle</tissue>
    </source>
</reference>
<feature type="domain" description="P-type ATPase A" evidence="3">
    <location>
        <begin position="1"/>
        <end position="70"/>
    </location>
</feature>
<dbReference type="EMBL" id="VYXE01008631">
    <property type="protein sequence ID" value="NWT26619.1"/>
    <property type="molecule type" value="Genomic_DNA"/>
</dbReference>
<evidence type="ECO:0000313" key="4">
    <source>
        <dbReference type="EMBL" id="NWT26619.1"/>
    </source>
</evidence>
<accession>A0A7K5M7L1</accession>
<dbReference type="Gene3D" id="2.70.150.10">
    <property type="entry name" value="Calcium-transporting ATPase, cytoplasmic transduction domain A"/>
    <property type="match status" value="1"/>
</dbReference>
<evidence type="ECO:0000259" key="3">
    <source>
        <dbReference type="Pfam" id="PF00122"/>
    </source>
</evidence>